<sequence length="197" mass="21891">MTKVACWAHARRKFWEALTSATADASTVLAKIQRLYRVEKEARDAGLAPDAVGELRQSKSRPILASIHQDLERLSKSALPKSPVGKAVAYTLNLWEELVRHVDDGRIAIDNNSIERAMRAVAVGRKNWLFCGGESGGQRAAVIYSLVETCKRLDVEPFEYLRDVLSRIREHPADGLESLTPRGWRDARSRAVATIAG</sequence>
<dbReference type="PANTHER" id="PTHR33678">
    <property type="entry name" value="BLL1576 PROTEIN"/>
    <property type="match status" value="1"/>
</dbReference>
<dbReference type="KEGG" id="pbap:Pla133_49670"/>
<dbReference type="PANTHER" id="PTHR33678:SF1">
    <property type="entry name" value="BLL1576 PROTEIN"/>
    <property type="match status" value="1"/>
</dbReference>
<evidence type="ECO:0000313" key="4">
    <source>
        <dbReference type="EMBL" id="QDU69844.1"/>
    </source>
</evidence>
<dbReference type="InterPro" id="IPR052344">
    <property type="entry name" value="Transposase-related"/>
</dbReference>
<dbReference type="Pfam" id="PF03050">
    <property type="entry name" value="DDE_Tnp_IS66"/>
    <property type="match status" value="1"/>
</dbReference>
<organism evidence="4 5">
    <name type="scientific">Engelhardtia mirabilis</name>
    <dbReference type="NCBI Taxonomy" id="2528011"/>
    <lineage>
        <taxon>Bacteria</taxon>
        <taxon>Pseudomonadati</taxon>
        <taxon>Planctomycetota</taxon>
        <taxon>Planctomycetia</taxon>
        <taxon>Planctomycetia incertae sedis</taxon>
        <taxon>Engelhardtia</taxon>
    </lineage>
</organism>
<dbReference type="InterPro" id="IPR004291">
    <property type="entry name" value="Transposase_IS66_central"/>
</dbReference>
<dbReference type="InterPro" id="IPR039552">
    <property type="entry name" value="IS66_C"/>
</dbReference>
<dbReference type="AlphaFoldDB" id="A0A518BS99"/>
<evidence type="ECO:0000259" key="1">
    <source>
        <dbReference type="Pfam" id="PF03050"/>
    </source>
</evidence>
<name>A0A518BS99_9BACT</name>
<dbReference type="EMBL" id="CP036287">
    <property type="protein sequence ID" value="QDU69844.1"/>
    <property type="molecule type" value="Genomic_DNA"/>
</dbReference>
<proteinExistence type="predicted"/>
<dbReference type="NCBIfam" id="NF033517">
    <property type="entry name" value="transpos_IS66"/>
    <property type="match status" value="1"/>
</dbReference>
<protein>
    <submittedName>
        <fullName evidence="4">Transposase IS66 family protein</fullName>
    </submittedName>
</protein>
<reference evidence="4 5" key="1">
    <citation type="submission" date="2019-02" db="EMBL/GenBank/DDBJ databases">
        <title>Deep-cultivation of Planctomycetes and their phenomic and genomic characterization uncovers novel biology.</title>
        <authorList>
            <person name="Wiegand S."/>
            <person name="Jogler M."/>
            <person name="Boedeker C."/>
            <person name="Pinto D."/>
            <person name="Vollmers J."/>
            <person name="Rivas-Marin E."/>
            <person name="Kohn T."/>
            <person name="Peeters S.H."/>
            <person name="Heuer A."/>
            <person name="Rast P."/>
            <person name="Oberbeckmann S."/>
            <person name="Bunk B."/>
            <person name="Jeske O."/>
            <person name="Meyerdierks A."/>
            <person name="Storesund J.E."/>
            <person name="Kallscheuer N."/>
            <person name="Luecker S."/>
            <person name="Lage O.M."/>
            <person name="Pohl T."/>
            <person name="Merkel B.J."/>
            <person name="Hornburger P."/>
            <person name="Mueller R.-W."/>
            <person name="Bruemmer F."/>
            <person name="Labrenz M."/>
            <person name="Spormann A.M."/>
            <person name="Op den Camp H."/>
            <person name="Overmann J."/>
            <person name="Amann R."/>
            <person name="Jetten M.S.M."/>
            <person name="Mascher T."/>
            <person name="Medema M.H."/>
            <person name="Devos D.P."/>
            <person name="Kaster A.-K."/>
            <person name="Ovreas L."/>
            <person name="Rohde M."/>
            <person name="Galperin M.Y."/>
            <person name="Jogler C."/>
        </authorList>
    </citation>
    <scope>NUCLEOTIDE SEQUENCE [LARGE SCALE GENOMIC DNA]</scope>
    <source>
        <strain evidence="4 5">Pla133</strain>
    </source>
</reference>
<feature type="domain" description="Transposase IS66 C-terminal" evidence="2">
    <location>
        <begin position="145"/>
        <end position="181"/>
    </location>
</feature>
<dbReference type="Proteomes" id="UP000316921">
    <property type="component" value="Chromosome"/>
</dbReference>
<gene>
    <name evidence="3" type="ORF">Pla133_49580</name>
    <name evidence="4" type="ORF">Pla133_49670</name>
</gene>
<accession>A0A518BS99</accession>
<feature type="domain" description="Transposase IS66 central" evidence="1">
    <location>
        <begin position="2"/>
        <end position="138"/>
    </location>
</feature>
<evidence type="ECO:0000313" key="5">
    <source>
        <dbReference type="Proteomes" id="UP000316921"/>
    </source>
</evidence>
<evidence type="ECO:0000259" key="2">
    <source>
        <dbReference type="Pfam" id="PF13817"/>
    </source>
</evidence>
<dbReference type="KEGG" id="pbap:Pla133_49580"/>
<keyword evidence="5" id="KW-1185">Reference proteome</keyword>
<dbReference type="Pfam" id="PF13817">
    <property type="entry name" value="DDE_Tnp_IS66_C"/>
    <property type="match status" value="1"/>
</dbReference>
<evidence type="ECO:0000313" key="3">
    <source>
        <dbReference type="EMBL" id="QDU69835.1"/>
    </source>
</evidence>
<dbReference type="EMBL" id="CP036287">
    <property type="protein sequence ID" value="QDU69835.1"/>
    <property type="molecule type" value="Genomic_DNA"/>
</dbReference>